<evidence type="ECO:0000313" key="2">
    <source>
        <dbReference type="EMBL" id="CQR24044.1"/>
    </source>
</evidence>
<dbReference type="Gene3D" id="3.30.420.40">
    <property type="match status" value="2"/>
</dbReference>
<dbReference type="NCBIfam" id="TIGR03725">
    <property type="entry name" value="T6A_YeaZ"/>
    <property type="match status" value="1"/>
</dbReference>
<dbReference type="CDD" id="cd24032">
    <property type="entry name" value="ASKHA_NBD_TsaB"/>
    <property type="match status" value="1"/>
</dbReference>
<dbReference type="InterPro" id="IPR043129">
    <property type="entry name" value="ATPase_NBD"/>
</dbReference>
<proteinExistence type="predicted"/>
<dbReference type="GO" id="GO:0002949">
    <property type="term" value="P:tRNA threonylcarbamoyladenosine modification"/>
    <property type="evidence" value="ECO:0007669"/>
    <property type="project" value="InterPro"/>
</dbReference>
<dbReference type="STRING" id="1608583.BN1356_00413"/>
<dbReference type="Pfam" id="PF00814">
    <property type="entry name" value="TsaD"/>
    <property type="match status" value="1"/>
</dbReference>
<dbReference type="PANTHER" id="PTHR11735">
    <property type="entry name" value="TRNA N6-ADENOSINE THREONYLCARBAMOYLTRANSFERASE"/>
    <property type="match status" value="1"/>
</dbReference>
<dbReference type="RefSeq" id="WP_093649758.1">
    <property type="nucleotide sequence ID" value="NZ_CTEN01000001.1"/>
</dbReference>
<dbReference type="PANTHER" id="PTHR11735:SF11">
    <property type="entry name" value="TRNA THREONYLCARBAMOYLADENOSINE BIOSYNTHESIS PROTEIN TSAB"/>
    <property type="match status" value="1"/>
</dbReference>
<keyword evidence="3" id="KW-1185">Reference proteome</keyword>
<reference evidence="3" key="1">
    <citation type="submission" date="2015-03" db="EMBL/GenBank/DDBJ databases">
        <authorList>
            <person name="Urmite Genomes"/>
        </authorList>
    </citation>
    <scope>NUCLEOTIDE SEQUENCE [LARGE SCALE GENOMIC DNA]</scope>
    <source>
        <strain evidence="3">FF10</strain>
    </source>
</reference>
<sequence>MKILAMDTSSLALAVALLEDDNLVAEVTLNIKKNHSISLMPTIDFLVESIGWKPADLDRIAVAKGPGSYTGLRVAVATAKTLAYALKIELVGVSSLYALVSECPADGLIVPLMDARRNNVYAGFYEKGLSVQADAHLPFGDVLKRAESAEKVTFVGEVANFRSQIEASLPHAQIMETLPSALGIGRLGRDLPAVNVDDFVPEYLKRVEAEENWLKANEADNEDDYIKRV</sequence>
<organism evidence="2 3">
    <name type="scientific">Streptococcus varani</name>
    <dbReference type="NCBI Taxonomy" id="1608583"/>
    <lineage>
        <taxon>Bacteria</taxon>
        <taxon>Bacillati</taxon>
        <taxon>Bacillota</taxon>
        <taxon>Bacilli</taxon>
        <taxon>Lactobacillales</taxon>
        <taxon>Streptococcaceae</taxon>
        <taxon>Streptococcus</taxon>
    </lineage>
</organism>
<feature type="domain" description="Gcp-like" evidence="1">
    <location>
        <begin position="24"/>
        <end position="213"/>
    </location>
</feature>
<dbReference type="AlphaFoldDB" id="A0A0E4CRZ3"/>
<evidence type="ECO:0000259" key="1">
    <source>
        <dbReference type="Pfam" id="PF00814"/>
    </source>
</evidence>
<dbReference type="OrthoDB" id="9784166at2"/>
<dbReference type="InterPro" id="IPR022496">
    <property type="entry name" value="T6A_TsaB"/>
</dbReference>
<dbReference type="EMBL" id="CTEN01000001">
    <property type="protein sequence ID" value="CQR24044.1"/>
    <property type="molecule type" value="Genomic_DNA"/>
</dbReference>
<evidence type="ECO:0000313" key="3">
    <source>
        <dbReference type="Proteomes" id="UP000198604"/>
    </source>
</evidence>
<protein>
    <submittedName>
        <fullName evidence="2">Glycoprotein endopeptidase</fullName>
    </submittedName>
</protein>
<dbReference type="GO" id="GO:0005829">
    <property type="term" value="C:cytosol"/>
    <property type="evidence" value="ECO:0007669"/>
    <property type="project" value="TreeGrafter"/>
</dbReference>
<accession>A0A0E4CRZ3</accession>
<gene>
    <name evidence="2" type="ORF">BN1356_00413</name>
</gene>
<dbReference type="InterPro" id="IPR000905">
    <property type="entry name" value="Gcp-like_dom"/>
</dbReference>
<dbReference type="Proteomes" id="UP000198604">
    <property type="component" value="Unassembled WGS sequence"/>
</dbReference>
<dbReference type="SUPFAM" id="SSF53067">
    <property type="entry name" value="Actin-like ATPase domain"/>
    <property type="match status" value="2"/>
</dbReference>
<name>A0A0E4CRZ3_9STRE</name>